<protein>
    <submittedName>
        <fullName evidence="4">Putative oxidoreductase</fullName>
    </submittedName>
</protein>
<keyword evidence="3" id="KW-0560">Oxidoreductase</keyword>
<sequence>MASLAGKVALVSGSSQGVGAAIARDLFARGASVVINYPNHTEKANADKVLQSLDSRRASAVEADLSTQQGPQNLADSAARAFRKIDVLVNSAGINRPALLNDPDDDSVERLWHDVTYTNGRGLFLLTRAVLKYLCCDNSRIINIGSSVSRTPAPESSIYAGSKGMVEAYTQCWATELPRKYGCTVNAVAPGPVATEAFLAAPPEIVGVLRPMVDATPVAARLGTPEEVACVVVMLCQDKAGWINGAYLPVNGGCSIW</sequence>
<evidence type="ECO:0000256" key="1">
    <source>
        <dbReference type="ARBA" id="ARBA00006484"/>
    </source>
</evidence>
<dbReference type="PRINTS" id="PR00081">
    <property type="entry name" value="GDHRDH"/>
</dbReference>
<dbReference type="PRINTS" id="PR00080">
    <property type="entry name" value="SDRFAMILY"/>
</dbReference>
<dbReference type="Proteomes" id="UP000230605">
    <property type="component" value="Chromosome 6"/>
</dbReference>
<proteinExistence type="inferred from homology"/>
<dbReference type="GO" id="GO:0016614">
    <property type="term" value="F:oxidoreductase activity, acting on CH-OH group of donors"/>
    <property type="evidence" value="ECO:0007669"/>
    <property type="project" value="UniProtKB-ARBA"/>
</dbReference>
<evidence type="ECO:0000256" key="2">
    <source>
        <dbReference type="ARBA" id="ARBA00022857"/>
    </source>
</evidence>
<dbReference type="SUPFAM" id="SSF51735">
    <property type="entry name" value="NAD(P)-binding Rossmann-fold domains"/>
    <property type="match status" value="1"/>
</dbReference>
<dbReference type="EMBL" id="LKMD01000104">
    <property type="protein sequence ID" value="PIA94604.1"/>
    <property type="molecule type" value="Genomic_DNA"/>
</dbReference>
<dbReference type="Gene3D" id="3.40.50.720">
    <property type="entry name" value="NAD(P)-binding Rossmann-like Domain"/>
    <property type="match status" value="1"/>
</dbReference>
<dbReference type="EMBL" id="CP134189">
    <property type="protein sequence ID" value="WPB05581.1"/>
    <property type="molecule type" value="Genomic_DNA"/>
</dbReference>
<keyword evidence="7" id="KW-1185">Reference proteome</keyword>
<keyword evidence="2" id="KW-0521">NADP</keyword>
<evidence type="ECO:0000313" key="5">
    <source>
        <dbReference type="EMBL" id="WPB05581.1"/>
    </source>
</evidence>
<organism evidence="4 6">
    <name type="scientific">Cercospora beticola</name>
    <name type="common">Sugarbeet leaf spot fungus</name>
    <dbReference type="NCBI Taxonomy" id="122368"/>
    <lineage>
        <taxon>Eukaryota</taxon>
        <taxon>Fungi</taxon>
        <taxon>Dikarya</taxon>
        <taxon>Ascomycota</taxon>
        <taxon>Pezizomycotina</taxon>
        <taxon>Dothideomycetes</taxon>
        <taxon>Dothideomycetidae</taxon>
        <taxon>Mycosphaerellales</taxon>
        <taxon>Mycosphaerellaceae</taxon>
        <taxon>Cercospora</taxon>
    </lineage>
</organism>
<dbReference type="AlphaFoldDB" id="A0A2G5HPY5"/>
<evidence type="ECO:0000313" key="6">
    <source>
        <dbReference type="Proteomes" id="UP000230605"/>
    </source>
</evidence>
<comment type="similarity">
    <text evidence="1">Belongs to the short-chain dehydrogenases/reductases (SDR) family.</text>
</comment>
<dbReference type="Pfam" id="PF13561">
    <property type="entry name" value="adh_short_C2"/>
    <property type="match status" value="1"/>
</dbReference>
<dbReference type="Proteomes" id="UP001302367">
    <property type="component" value="Chromosome 6"/>
</dbReference>
<reference evidence="5 7" key="2">
    <citation type="submission" date="2023-09" db="EMBL/GenBank/DDBJ databases">
        <title>Complete-Gapless Cercospora beticola genome.</title>
        <authorList>
            <person name="Wyatt N.A."/>
            <person name="Spanner R.E."/>
            <person name="Bolton M.D."/>
        </authorList>
    </citation>
    <scope>NUCLEOTIDE SEQUENCE [LARGE SCALE GENOMIC DNA]</scope>
    <source>
        <strain evidence="5">Cb09-40</strain>
    </source>
</reference>
<dbReference type="PANTHER" id="PTHR48107">
    <property type="entry name" value="NADPH-DEPENDENT ALDEHYDE REDUCTASE-LIKE PROTEIN, CHLOROPLASTIC-RELATED"/>
    <property type="match status" value="1"/>
</dbReference>
<name>A0A2G5HPY5_CERBT</name>
<accession>A0A2G5HPY5</accession>
<evidence type="ECO:0000313" key="4">
    <source>
        <dbReference type="EMBL" id="PIA94604.1"/>
    </source>
</evidence>
<evidence type="ECO:0000256" key="3">
    <source>
        <dbReference type="ARBA" id="ARBA00023002"/>
    </source>
</evidence>
<dbReference type="PANTHER" id="PTHR48107:SF7">
    <property type="entry name" value="RE15974P"/>
    <property type="match status" value="1"/>
</dbReference>
<dbReference type="InterPro" id="IPR036291">
    <property type="entry name" value="NAD(P)-bd_dom_sf"/>
</dbReference>
<dbReference type="InterPro" id="IPR002347">
    <property type="entry name" value="SDR_fam"/>
</dbReference>
<dbReference type="OrthoDB" id="47007at2759"/>
<dbReference type="FunFam" id="3.40.50.720:FF:000084">
    <property type="entry name" value="Short-chain dehydrogenase reductase"/>
    <property type="match status" value="1"/>
</dbReference>
<reference evidence="4 6" key="1">
    <citation type="submission" date="2015-10" db="EMBL/GenBank/DDBJ databases">
        <title>The cercosporin biosynthetic gene cluster was horizontally transferred to several fungal lineages and shown to be expanded in Cercospora beticola based on microsynteny with recipient genomes.</title>
        <authorList>
            <person name="De Jonge R."/>
            <person name="Ebert M.K."/>
            <person name="Suttle J.C."/>
            <person name="Jurick Ii W.M."/>
            <person name="Secor G.A."/>
            <person name="Thomma B.P."/>
            <person name="Van De Peer Y."/>
            <person name="Bolton M.D."/>
        </authorList>
    </citation>
    <scope>NUCLEOTIDE SEQUENCE [LARGE SCALE GENOMIC DNA]</scope>
    <source>
        <strain evidence="4 6">09-40</strain>
    </source>
</reference>
<gene>
    <name evidence="4" type="ORF">CB0940_08983</name>
    <name evidence="5" type="ORF">RHO25_010234</name>
</gene>
<evidence type="ECO:0000313" key="7">
    <source>
        <dbReference type="Proteomes" id="UP001302367"/>
    </source>
</evidence>